<accession>A0A0R3T3H5</accession>
<reference evidence="12 13" key="2">
    <citation type="submission" date="2018-11" db="EMBL/GenBank/DDBJ databases">
        <authorList>
            <consortium name="Pathogen Informatics"/>
        </authorList>
    </citation>
    <scope>NUCLEOTIDE SEQUENCE [LARGE SCALE GENOMIC DNA]</scope>
</reference>
<feature type="binding site" evidence="8">
    <location>
        <position position="243"/>
    </location>
    <ligand>
        <name>Fe cation</name>
        <dbReference type="ChEBI" id="CHEBI:24875"/>
        <label>1</label>
    </ligand>
</feature>
<keyword evidence="13" id="KW-1185">Reference proteome</keyword>
<keyword evidence="4 9" id="KW-0560">Oxidoreductase</keyword>
<keyword evidence="10" id="KW-0472">Membrane</keyword>
<dbReference type="Proteomes" id="UP000278807">
    <property type="component" value="Unassembled WGS sequence"/>
</dbReference>
<dbReference type="PANTHER" id="PTHR11431:SF75">
    <property type="entry name" value="FERRITIN"/>
    <property type="match status" value="1"/>
</dbReference>
<dbReference type="InterPro" id="IPR012347">
    <property type="entry name" value="Ferritin-like"/>
</dbReference>
<comment type="similarity">
    <text evidence="1 9">Belongs to the ferritin family.</text>
</comment>
<evidence type="ECO:0000259" key="11">
    <source>
        <dbReference type="PROSITE" id="PS50905"/>
    </source>
</evidence>
<feature type="transmembrane region" description="Helical" evidence="10">
    <location>
        <begin position="161"/>
        <end position="185"/>
    </location>
</feature>
<evidence type="ECO:0000256" key="5">
    <source>
        <dbReference type="ARBA" id="ARBA00023004"/>
    </source>
</evidence>
<dbReference type="GO" id="GO:0005737">
    <property type="term" value="C:cytoplasm"/>
    <property type="evidence" value="ECO:0007669"/>
    <property type="project" value="TreeGrafter"/>
</dbReference>
<protein>
    <recommendedName>
        <fullName evidence="9">Ferritin</fullName>
        <ecNumber evidence="9">1.16.3.1</ecNumber>
    </recommendedName>
</protein>
<proteinExistence type="inferred from homology"/>
<dbReference type="WBParaSite" id="HNAJ_0000155901-mRNA-1">
    <property type="protein sequence ID" value="HNAJ_0000155901-mRNA-1"/>
    <property type="gene ID" value="HNAJ_0000155901"/>
</dbReference>
<keyword evidence="2 9" id="KW-0409">Iron storage</keyword>
<dbReference type="AlphaFoldDB" id="A0A0R3T3H5"/>
<dbReference type="GO" id="GO:0004322">
    <property type="term" value="F:ferroxidase activity"/>
    <property type="evidence" value="ECO:0007669"/>
    <property type="project" value="UniProtKB-EC"/>
</dbReference>
<dbReference type="PROSITE" id="PS50905">
    <property type="entry name" value="FERRITIN_LIKE"/>
    <property type="match status" value="2"/>
</dbReference>
<dbReference type="InterPro" id="IPR009040">
    <property type="entry name" value="Ferritin-like_diiron"/>
</dbReference>
<evidence type="ECO:0000256" key="2">
    <source>
        <dbReference type="ARBA" id="ARBA00022434"/>
    </source>
</evidence>
<evidence type="ECO:0000256" key="7">
    <source>
        <dbReference type="ARBA" id="ARBA00047990"/>
    </source>
</evidence>
<feature type="binding site" evidence="8">
    <location>
        <position position="319"/>
    </location>
    <ligand>
        <name>Fe cation</name>
        <dbReference type="ChEBI" id="CHEBI:24875"/>
        <label>1</label>
    </ligand>
</feature>
<comment type="function">
    <text evidence="6">Stores iron in a soluble, non-toxic, readily available form. Important for iron homeostasis. Has ferroxidase activity. Iron is taken up in the ferrous form and deposited as ferric hydroxides after oxidation.</text>
</comment>
<dbReference type="STRING" id="102285.A0A0R3T3H5"/>
<name>A0A0R3T3H5_RODNA</name>
<evidence type="ECO:0000313" key="14">
    <source>
        <dbReference type="WBParaSite" id="HNAJ_0000155901-mRNA-1"/>
    </source>
</evidence>
<evidence type="ECO:0000256" key="3">
    <source>
        <dbReference type="ARBA" id="ARBA00022723"/>
    </source>
</evidence>
<comment type="catalytic activity">
    <reaction evidence="7 9">
        <text>4 Fe(2+) + O2 + 4 H(+) = 4 Fe(3+) + 2 H2O</text>
        <dbReference type="Rhea" id="RHEA:11148"/>
        <dbReference type="ChEBI" id="CHEBI:15377"/>
        <dbReference type="ChEBI" id="CHEBI:15378"/>
        <dbReference type="ChEBI" id="CHEBI:15379"/>
        <dbReference type="ChEBI" id="CHEBI:29033"/>
        <dbReference type="ChEBI" id="CHEBI:29034"/>
        <dbReference type="EC" id="1.16.3.1"/>
    </reaction>
</comment>
<dbReference type="Pfam" id="PF00210">
    <property type="entry name" value="Ferritin"/>
    <property type="match status" value="2"/>
</dbReference>
<keyword evidence="10" id="KW-1133">Transmembrane helix</keyword>
<feature type="domain" description="Ferritin-like diiron" evidence="11">
    <location>
        <begin position="188"/>
        <end position="337"/>
    </location>
</feature>
<evidence type="ECO:0000256" key="1">
    <source>
        <dbReference type="ARBA" id="ARBA00007513"/>
    </source>
</evidence>
<evidence type="ECO:0000313" key="12">
    <source>
        <dbReference type="EMBL" id="VDN97417.1"/>
    </source>
</evidence>
<dbReference type="GO" id="GO:0006879">
    <property type="term" value="P:intracellular iron ion homeostasis"/>
    <property type="evidence" value="ECO:0007669"/>
    <property type="project" value="UniProtKB-KW"/>
</dbReference>
<dbReference type="Gene3D" id="1.20.1260.10">
    <property type="match status" value="2"/>
</dbReference>
<dbReference type="PANTHER" id="PTHR11431">
    <property type="entry name" value="FERRITIN"/>
    <property type="match status" value="1"/>
</dbReference>
<keyword evidence="3 8" id="KW-0479">Metal-binding</keyword>
<comment type="function">
    <text evidence="9">Stores iron in a soluble, non-toxic, readily available form. Important for iron homeostasis. Iron is taken up in the ferrous form and deposited as ferric hydroxides after oxidation.</text>
</comment>
<dbReference type="EMBL" id="UZAE01000620">
    <property type="protein sequence ID" value="VDN97417.1"/>
    <property type="molecule type" value="Genomic_DNA"/>
</dbReference>
<dbReference type="GO" id="GO:0008199">
    <property type="term" value="F:ferric iron binding"/>
    <property type="evidence" value="ECO:0007669"/>
    <property type="project" value="InterPro"/>
</dbReference>
<keyword evidence="5 8" id="KW-0408">Iron</keyword>
<sequence length="355" mass="39852">MTSCPSSSVSRVAIYSSQCTKTRVNQGELNLGHLELSCAAHFSRSDKALFGFAEYFRKAATEERNRAHILVDMINKRDGTVNMSSVGDGSSLSMGGIDASQALDQVIKKVDEVALELEQLYHSALIAKDAYVQSRLVQFMEDQVETVDKFKALKARLRSVCYFYGMPTFFTLLFLVALVCTSHVVGQKPLSTELERALNDQITLEYEAFYIYDQLSAFFSRSDKALYGFAAYFKHAASEEREHAHEITNLVNKRFGTIFYKDIKSGSNKYKLDSAVGALKIALQKEVEVSNTFQAILDQAAKDNDVHIQDQLQHFVNEQVDAIYNLKALITRLEGKGSSVEFLLDQELKNTPSMH</sequence>
<evidence type="ECO:0000313" key="13">
    <source>
        <dbReference type="Proteomes" id="UP000278807"/>
    </source>
</evidence>
<dbReference type="CDD" id="cd01056">
    <property type="entry name" value="Euk_Ferritin"/>
    <property type="match status" value="1"/>
</dbReference>
<evidence type="ECO:0000256" key="4">
    <source>
        <dbReference type="ARBA" id="ARBA00023002"/>
    </source>
</evidence>
<dbReference type="InterPro" id="IPR009078">
    <property type="entry name" value="Ferritin-like_SF"/>
</dbReference>
<evidence type="ECO:0000256" key="9">
    <source>
        <dbReference type="RuleBase" id="RU361145"/>
    </source>
</evidence>
<evidence type="ECO:0000256" key="10">
    <source>
        <dbReference type="SAM" id="Phobius"/>
    </source>
</evidence>
<dbReference type="OrthoDB" id="186462at2759"/>
<gene>
    <name evidence="12" type="ORF">HNAJ_LOCUS1558</name>
</gene>
<evidence type="ECO:0000256" key="6">
    <source>
        <dbReference type="ARBA" id="ARBA00025111"/>
    </source>
</evidence>
<organism evidence="14">
    <name type="scientific">Rodentolepis nana</name>
    <name type="common">Dwarf tapeworm</name>
    <name type="synonym">Hymenolepis nana</name>
    <dbReference type="NCBI Taxonomy" id="102285"/>
    <lineage>
        <taxon>Eukaryota</taxon>
        <taxon>Metazoa</taxon>
        <taxon>Spiralia</taxon>
        <taxon>Lophotrochozoa</taxon>
        <taxon>Platyhelminthes</taxon>
        <taxon>Cestoda</taxon>
        <taxon>Eucestoda</taxon>
        <taxon>Cyclophyllidea</taxon>
        <taxon>Hymenolepididae</taxon>
        <taxon>Rodentolepis</taxon>
    </lineage>
</organism>
<dbReference type="InterPro" id="IPR001519">
    <property type="entry name" value="Ferritin"/>
</dbReference>
<evidence type="ECO:0000256" key="8">
    <source>
        <dbReference type="PIRSR" id="PIRSR601519-1"/>
    </source>
</evidence>
<feature type="binding site" evidence="8">
    <location>
        <position position="240"/>
    </location>
    <ligand>
        <name>Fe cation</name>
        <dbReference type="ChEBI" id="CHEBI:24875"/>
        <label>1</label>
    </ligand>
</feature>
<reference evidence="14" key="1">
    <citation type="submission" date="2017-02" db="UniProtKB">
        <authorList>
            <consortium name="WormBaseParasite"/>
        </authorList>
    </citation>
    <scope>IDENTIFICATION</scope>
</reference>
<feature type="binding site" evidence="8">
    <location>
        <position position="286"/>
    </location>
    <ligand>
        <name>Fe cation</name>
        <dbReference type="ChEBI" id="CHEBI:24875"/>
        <label>1</label>
    </ligand>
</feature>
<keyword evidence="10" id="KW-0812">Transmembrane</keyword>
<dbReference type="GO" id="GO:0006826">
    <property type="term" value="P:iron ion transport"/>
    <property type="evidence" value="ECO:0007669"/>
    <property type="project" value="InterPro"/>
</dbReference>
<dbReference type="InterPro" id="IPR008331">
    <property type="entry name" value="Ferritin_DPS_dom"/>
</dbReference>
<dbReference type="GO" id="GO:0008198">
    <property type="term" value="F:ferrous iron binding"/>
    <property type="evidence" value="ECO:0007669"/>
    <property type="project" value="TreeGrafter"/>
</dbReference>
<dbReference type="SUPFAM" id="SSF47240">
    <property type="entry name" value="Ferritin-like"/>
    <property type="match status" value="2"/>
</dbReference>
<feature type="domain" description="Ferritin-like diiron" evidence="11">
    <location>
        <begin position="11"/>
        <end position="161"/>
    </location>
</feature>
<feature type="binding site" evidence="8">
    <location>
        <position position="205"/>
    </location>
    <ligand>
        <name>Fe cation</name>
        <dbReference type="ChEBI" id="CHEBI:24875"/>
        <label>1</label>
    </ligand>
</feature>
<dbReference type="EC" id="1.16.3.1" evidence="9"/>